<feature type="region of interest" description="Disordered" evidence="1">
    <location>
        <begin position="51"/>
        <end position="151"/>
    </location>
</feature>
<protein>
    <submittedName>
        <fullName evidence="2">Uncharacterized protein</fullName>
    </submittedName>
</protein>
<evidence type="ECO:0000313" key="2">
    <source>
        <dbReference type="EMBL" id="WVZ88575.1"/>
    </source>
</evidence>
<evidence type="ECO:0000313" key="3">
    <source>
        <dbReference type="Proteomes" id="UP001341281"/>
    </source>
</evidence>
<dbReference type="Proteomes" id="UP001341281">
    <property type="component" value="Chromosome 08"/>
</dbReference>
<feature type="compositionally biased region" description="Basic and acidic residues" evidence="1">
    <location>
        <begin position="83"/>
        <end position="102"/>
    </location>
</feature>
<name>A0AAQ3UAZ3_PASNO</name>
<reference evidence="2 3" key="1">
    <citation type="submission" date="2024-02" db="EMBL/GenBank/DDBJ databases">
        <title>High-quality chromosome-scale genome assembly of Pensacola bahiagrass (Paspalum notatum Flugge var. saurae).</title>
        <authorList>
            <person name="Vega J.M."/>
            <person name="Podio M."/>
            <person name="Orjuela J."/>
            <person name="Siena L.A."/>
            <person name="Pessino S.C."/>
            <person name="Combes M.C."/>
            <person name="Mariac C."/>
            <person name="Albertini E."/>
            <person name="Pupilli F."/>
            <person name="Ortiz J.P.A."/>
            <person name="Leblanc O."/>
        </authorList>
    </citation>
    <scope>NUCLEOTIDE SEQUENCE [LARGE SCALE GENOMIC DNA]</scope>
    <source>
        <strain evidence="2">R1</strain>
        <tissue evidence="2">Leaf</tissue>
    </source>
</reference>
<keyword evidence="3" id="KW-1185">Reference proteome</keyword>
<feature type="compositionally biased region" description="Pro residues" evidence="1">
    <location>
        <begin position="71"/>
        <end position="81"/>
    </location>
</feature>
<sequence>MPPPSRTLLLSYYAGRLPRTASFLSAHRRRKPHRPSLTLLPERAAPALLVAAVGGSRGGPPRPAPFYSSAPPAPRLLPPASPDLERGGGEETEVRDPPRPRDPAASSSLGRTLLLPAASSSGRGSTAGLKLHRRPQAPRPPLLLGMSTKPR</sequence>
<proteinExistence type="predicted"/>
<dbReference type="EMBL" id="CP144752">
    <property type="protein sequence ID" value="WVZ88575.1"/>
    <property type="molecule type" value="Genomic_DNA"/>
</dbReference>
<feature type="compositionally biased region" description="Low complexity" evidence="1">
    <location>
        <begin position="117"/>
        <end position="128"/>
    </location>
</feature>
<gene>
    <name evidence="2" type="ORF">U9M48_035078</name>
</gene>
<accession>A0AAQ3UAZ3</accession>
<organism evidence="2 3">
    <name type="scientific">Paspalum notatum var. saurae</name>
    <dbReference type="NCBI Taxonomy" id="547442"/>
    <lineage>
        <taxon>Eukaryota</taxon>
        <taxon>Viridiplantae</taxon>
        <taxon>Streptophyta</taxon>
        <taxon>Embryophyta</taxon>
        <taxon>Tracheophyta</taxon>
        <taxon>Spermatophyta</taxon>
        <taxon>Magnoliopsida</taxon>
        <taxon>Liliopsida</taxon>
        <taxon>Poales</taxon>
        <taxon>Poaceae</taxon>
        <taxon>PACMAD clade</taxon>
        <taxon>Panicoideae</taxon>
        <taxon>Andropogonodae</taxon>
        <taxon>Paspaleae</taxon>
        <taxon>Paspalinae</taxon>
        <taxon>Paspalum</taxon>
    </lineage>
</organism>
<evidence type="ECO:0000256" key="1">
    <source>
        <dbReference type="SAM" id="MobiDB-lite"/>
    </source>
</evidence>
<dbReference type="AlphaFoldDB" id="A0AAQ3UAZ3"/>